<sequence length="355" mass="37649">MEATSSTLPIPMASAASSTSSLHEDDDEDLTLYHPVASPCSPSILRNPLASQSQSPPIASTSQTPIQRRPSVTAQMVSVVAEPPPHWAAENGWSPPRGSGRYSRSNSASRAEGEGPSSSSTTPETDSLNSRASDDSTNGGKLKFAPLPPGRRQYRSNSLTLGVAARAKMIQGQGAQGNVHQARYAGPQQWYQPGAPHPEDVYTYKDVQRGLGKIWQKMSRRRSSATSDTSVASAGTSTSSSSAEARAMETQGKGKSSEIEHIEEVLEDEEEEDDQGFYEESPPRGRELEREGHSLGLEMGEPRARTGSLDSDTTASTSDGGAVPPMTPEDSRIGLPGSAPNSKGKGVDRGERVSA</sequence>
<evidence type="ECO:0000313" key="2">
    <source>
        <dbReference type="EMBL" id="ORY55333.1"/>
    </source>
</evidence>
<feature type="compositionally biased region" description="Basic and acidic residues" evidence="1">
    <location>
        <begin position="255"/>
        <end position="264"/>
    </location>
</feature>
<feature type="compositionally biased region" description="Low complexity" evidence="1">
    <location>
        <begin position="224"/>
        <end position="245"/>
    </location>
</feature>
<dbReference type="Proteomes" id="UP000193467">
    <property type="component" value="Unassembled WGS sequence"/>
</dbReference>
<dbReference type="InParanoid" id="A0A1Y2D7U7"/>
<feature type="compositionally biased region" description="Polar residues" evidence="1">
    <location>
        <begin position="126"/>
        <end position="139"/>
    </location>
</feature>
<evidence type="ECO:0000256" key="1">
    <source>
        <dbReference type="SAM" id="MobiDB-lite"/>
    </source>
</evidence>
<feature type="region of interest" description="Disordered" evidence="1">
    <location>
        <begin position="1"/>
        <end position="159"/>
    </location>
</feature>
<gene>
    <name evidence="2" type="ORF">BCR35DRAFT_310104</name>
</gene>
<evidence type="ECO:0000313" key="3">
    <source>
        <dbReference type="Proteomes" id="UP000193467"/>
    </source>
</evidence>
<organism evidence="2 3">
    <name type="scientific">Leucosporidium creatinivorum</name>
    <dbReference type="NCBI Taxonomy" id="106004"/>
    <lineage>
        <taxon>Eukaryota</taxon>
        <taxon>Fungi</taxon>
        <taxon>Dikarya</taxon>
        <taxon>Basidiomycota</taxon>
        <taxon>Pucciniomycotina</taxon>
        <taxon>Microbotryomycetes</taxon>
        <taxon>Leucosporidiales</taxon>
        <taxon>Leucosporidium</taxon>
    </lineage>
</organism>
<name>A0A1Y2D7U7_9BASI</name>
<protein>
    <submittedName>
        <fullName evidence="2">Uncharacterized protein</fullName>
    </submittedName>
</protein>
<dbReference type="EMBL" id="MCGR01000091">
    <property type="protein sequence ID" value="ORY55333.1"/>
    <property type="molecule type" value="Genomic_DNA"/>
</dbReference>
<feature type="compositionally biased region" description="Acidic residues" evidence="1">
    <location>
        <begin position="265"/>
        <end position="277"/>
    </location>
</feature>
<feature type="compositionally biased region" description="Low complexity" evidence="1">
    <location>
        <begin position="306"/>
        <end position="322"/>
    </location>
</feature>
<comment type="caution">
    <text evidence="2">The sequence shown here is derived from an EMBL/GenBank/DDBJ whole genome shotgun (WGS) entry which is preliminary data.</text>
</comment>
<feature type="compositionally biased region" description="Basic and acidic residues" evidence="1">
    <location>
        <begin position="345"/>
        <end position="355"/>
    </location>
</feature>
<reference evidence="2 3" key="1">
    <citation type="submission" date="2016-07" db="EMBL/GenBank/DDBJ databases">
        <title>Pervasive Adenine N6-methylation of Active Genes in Fungi.</title>
        <authorList>
            <consortium name="DOE Joint Genome Institute"/>
            <person name="Mondo S.J."/>
            <person name="Dannebaum R.O."/>
            <person name="Kuo R.C."/>
            <person name="Labutti K."/>
            <person name="Haridas S."/>
            <person name="Kuo A."/>
            <person name="Salamov A."/>
            <person name="Ahrendt S.R."/>
            <person name="Lipzen A."/>
            <person name="Sullivan W."/>
            <person name="Andreopoulos W.B."/>
            <person name="Clum A."/>
            <person name="Lindquist E."/>
            <person name="Daum C."/>
            <person name="Ramamoorthy G.K."/>
            <person name="Gryganskyi A."/>
            <person name="Culley D."/>
            <person name="Magnuson J.K."/>
            <person name="James T.Y."/>
            <person name="O'Malley M.A."/>
            <person name="Stajich J.E."/>
            <person name="Spatafora J.W."/>
            <person name="Visel A."/>
            <person name="Grigoriev I.V."/>
        </authorList>
    </citation>
    <scope>NUCLEOTIDE SEQUENCE [LARGE SCALE GENOMIC DNA]</scope>
    <source>
        <strain evidence="2 3">62-1032</strain>
    </source>
</reference>
<feature type="compositionally biased region" description="Low complexity" evidence="1">
    <location>
        <begin position="94"/>
        <end position="125"/>
    </location>
</feature>
<keyword evidence="3" id="KW-1185">Reference proteome</keyword>
<proteinExistence type="predicted"/>
<dbReference type="AlphaFoldDB" id="A0A1Y2D7U7"/>
<feature type="region of interest" description="Disordered" evidence="1">
    <location>
        <begin position="216"/>
        <end position="355"/>
    </location>
</feature>
<accession>A0A1Y2D7U7</accession>
<feature type="compositionally biased region" description="Polar residues" evidence="1">
    <location>
        <begin position="49"/>
        <end position="76"/>
    </location>
</feature>
<feature type="compositionally biased region" description="Basic and acidic residues" evidence="1">
    <location>
        <begin position="281"/>
        <end position="293"/>
    </location>
</feature>
<dbReference type="OrthoDB" id="2536849at2759"/>